<evidence type="ECO:0000313" key="3">
    <source>
        <dbReference type="EMBL" id="KAG9443667.1"/>
    </source>
</evidence>
<reference evidence="3 4" key="1">
    <citation type="submission" date="2021-07" db="EMBL/GenBank/DDBJ databases">
        <title>The Aristolochia fimbriata genome: insights into angiosperm evolution, floral development and chemical biosynthesis.</title>
        <authorList>
            <person name="Jiao Y."/>
        </authorList>
    </citation>
    <scope>NUCLEOTIDE SEQUENCE [LARGE SCALE GENOMIC DNA]</scope>
    <source>
        <strain evidence="3">IBCAS-2021</strain>
        <tissue evidence="3">Leaf</tissue>
    </source>
</reference>
<keyword evidence="1" id="KW-1133">Transmembrane helix</keyword>
<keyword evidence="1" id="KW-0812">Transmembrane</keyword>
<dbReference type="AlphaFoldDB" id="A0AAV7E847"/>
<dbReference type="Proteomes" id="UP000825729">
    <property type="component" value="Unassembled WGS sequence"/>
</dbReference>
<evidence type="ECO:0000313" key="4">
    <source>
        <dbReference type="Proteomes" id="UP000825729"/>
    </source>
</evidence>
<evidence type="ECO:0000256" key="1">
    <source>
        <dbReference type="SAM" id="Phobius"/>
    </source>
</evidence>
<proteinExistence type="predicted"/>
<keyword evidence="4" id="KW-1185">Reference proteome</keyword>
<feature type="domain" description="DUF7642" evidence="2">
    <location>
        <begin position="85"/>
        <end position="183"/>
    </location>
</feature>
<dbReference type="Pfam" id="PF24649">
    <property type="entry name" value="DUF7642"/>
    <property type="match status" value="1"/>
</dbReference>
<evidence type="ECO:0000259" key="2">
    <source>
        <dbReference type="Pfam" id="PF24649"/>
    </source>
</evidence>
<dbReference type="PANTHER" id="PTHR35410:SF1">
    <property type="entry name" value="EXPRESSED PROTEIN"/>
    <property type="match status" value="1"/>
</dbReference>
<comment type="caution">
    <text evidence="3">The sequence shown here is derived from an EMBL/GenBank/DDBJ whole genome shotgun (WGS) entry which is preliminary data.</text>
</comment>
<sequence>MGTDDGVVEIGYLERHLLSENPHSGNCEIEDGTVLYEASFQDMEDSYVKYQTARWVLYSLLLVLAWGIGIIMFLYLPVRRHILRKDFRSRKLQVTPDAIVYKVARPLPIPWFGMLKKEKHVLLASVSDIAIEQGYLQSYFGMYSVRIEHAGVRRPASDDVQIQGISHPWAFRKAVLTRVSDIKSASFYRQFSPNEDLPSTTGVNYSPAALPNTAASLSSQLLSPSRYIKGDASELLLQKLEEVGSFTKRIESLIAEKQVQNQSL</sequence>
<keyword evidence="1" id="KW-0472">Membrane</keyword>
<gene>
    <name evidence="3" type="ORF">H6P81_015007</name>
</gene>
<dbReference type="PANTHER" id="PTHR35410">
    <property type="entry name" value="EXPRESSED PROTEIN"/>
    <property type="match status" value="1"/>
</dbReference>
<organism evidence="3 4">
    <name type="scientific">Aristolochia fimbriata</name>
    <name type="common">White veined hardy Dutchman's pipe vine</name>
    <dbReference type="NCBI Taxonomy" id="158543"/>
    <lineage>
        <taxon>Eukaryota</taxon>
        <taxon>Viridiplantae</taxon>
        <taxon>Streptophyta</taxon>
        <taxon>Embryophyta</taxon>
        <taxon>Tracheophyta</taxon>
        <taxon>Spermatophyta</taxon>
        <taxon>Magnoliopsida</taxon>
        <taxon>Magnoliidae</taxon>
        <taxon>Piperales</taxon>
        <taxon>Aristolochiaceae</taxon>
        <taxon>Aristolochia</taxon>
    </lineage>
</organism>
<protein>
    <recommendedName>
        <fullName evidence="2">DUF7642 domain-containing protein</fullName>
    </recommendedName>
</protein>
<name>A0AAV7E847_ARIFI</name>
<accession>A0AAV7E847</accession>
<feature type="transmembrane region" description="Helical" evidence="1">
    <location>
        <begin position="55"/>
        <end position="78"/>
    </location>
</feature>
<dbReference type="InterPro" id="IPR056059">
    <property type="entry name" value="DUF7642"/>
</dbReference>
<dbReference type="EMBL" id="JAINDJ010000006">
    <property type="protein sequence ID" value="KAG9443667.1"/>
    <property type="molecule type" value="Genomic_DNA"/>
</dbReference>